<dbReference type="PANTHER" id="PTHR15337:SF11">
    <property type="entry name" value="THIOREDOXIN DOMAIN-CONTAINING PROTEIN"/>
    <property type="match status" value="1"/>
</dbReference>
<dbReference type="Gene3D" id="3.40.30.10">
    <property type="entry name" value="Glutaredoxin"/>
    <property type="match status" value="1"/>
</dbReference>
<reference evidence="3 4" key="1">
    <citation type="submission" date="2024-06" db="EMBL/GenBank/DDBJ databases">
        <authorList>
            <person name="Kaempfer P."/>
            <person name="Viver T."/>
        </authorList>
    </citation>
    <scope>NUCLEOTIDE SEQUENCE [LARGE SCALE GENOMIC DNA]</scope>
    <source>
        <strain evidence="3 4">ST-119</strain>
    </source>
</reference>
<organism evidence="3 4">
    <name type="scientific">Flavobacterium rhizosphaerae</name>
    <dbReference type="NCBI Taxonomy" id="3163298"/>
    <lineage>
        <taxon>Bacteria</taxon>
        <taxon>Pseudomonadati</taxon>
        <taxon>Bacteroidota</taxon>
        <taxon>Flavobacteriia</taxon>
        <taxon>Flavobacteriales</taxon>
        <taxon>Flavobacteriaceae</taxon>
        <taxon>Flavobacterium</taxon>
    </lineage>
</organism>
<evidence type="ECO:0000259" key="2">
    <source>
        <dbReference type="PROSITE" id="PS51352"/>
    </source>
</evidence>
<gene>
    <name evidence="3" type="ORF">ABS766_00535</name>
</gene>
<dbReference type="PANTHER" id="PTHR15337">
    <property type="entry name" value="ANTERIOR GRADIENT PROTEIN-RELATED"/>
    <property type="match status" value="1"/>
</dbReference>
<dbReference type="Proteomes" id="UP001629156">
    <property type="component" value="Unassembled WGS sequence"/>
</dbReference>
<dbReference type="RefSeq" id="WP_408083118.1">
    <property type="nucleotide sequence ID" value="NZ_JBELPZ010000001.1"/>
</dbReference>
<proteinExistence type="predicted"/>
<feature type="domain" description="Thioredoxin" evidence="2">
    <location>
        <begin position="1"/>
        <end position="140"/>
    </location>
</feature>
<keyword evidence="1" id="KW-0732">Signal</keyword>
<dbReference type="EMBL" id="JBELPZ010000001">
    <property type="protein sequence ID" value="MFL9842891.1"/>
    <property type="molecule type" value="Genomic_DNA"/>
</dbReference>
<keyword evidence="4" id="KW-1185">Reference proteome</keyword>
<dbReference type="InterPro" id="IPR036249">
    <property type="entry name" value="Thioredoxin-like_sf"/>
</dbReference>
<comment type="caution">
    <text evidence="3">The sequence shown here is derived from an EMBL/GenBank/DDBJ whole genome shotgun (WGS) entry which is preliminary data.</text>
</comment>
<dbReference type="Pfam" id="PF13899">
    <property type="entry name" value="Thioredoxin_7"/>
    <property type="match status" value="1"/>
</dbReference>
<accession>A0ABW8YRH9</accession>
<dbReference type="PROSITE" id="PS51352">
    <property type="entry name" value="THIOREDOXIN_2"/>
    <property type="match status" value="1"/>
</dbReference>
<dbReference type="SUPFAM" id="SSF52833">
    <property type="entry name" value="Thioredoxin-like"/>
    <property type="match status" value="1"/>
</dbReference>
<evidence type="ECO:0000313" key="3">
    <source>
        <dbReference type="EMBL" id="MFL9842891.1"/>
    </source>
</evidence>
<evidence type="ECO:0000313" key="4">
    <source>
        <dbReference type="Proteomes" id="UP001629156"/>
    </source>
</evidence>
<dbReference type="InterPro" id="IPR051099">
    <property type="entry name" value="AGR/TXD"/>
</dbReference>
<dbReference type="InterPro" id="IPR013766">
    <property type="entry name" value="Thioredoxin_domain"/>
</dbReference>
<name>A0ABW8YRH9_9FLAO</name>
<evidence type="ECO:0000256" key="1">
    <source>
        <dbReference type="ARBA" id="ARBA00022729"/>
    </source>
</evidence>
<protein>
    <submittedName>
        <fullName evidence="3">Thioredoxin family protein</fullName>
    </submittedName>
</protein>
<sequence length="143" mass="16345">MKFLAILFTAVIAMQWGTDFETAKKTARQEHKLILLNFSGSDWCAPCILTRKEYFENDAFIKMADKNLVLVNADFPRRKKNQPAPEQVKKNEALAEKYNKEGNFPYTLLLDAEGNVLKSWVGKPEEPVEKWIAGVEAVCKVHK</sequence>